<sequence>MLIVDLYRPCSHTRCVRARGLEDRLISIEIEVVLISYRGERREAHDGSNSTPITKGRRSRCSTFQTYLDKMFFAVLSNPQMCCGLERKENVLLWWRPANAIFARAATRPAGGIT</sequence>
<name>A0A545UU23_9HYPO</name>
<evidence type="ECO:0000313" key="1">
    <source>
        <dbReference type="EMBL" id="TQV92935.1"/>
    </source>
</evidence>
<accession>A0A545UU23</accession>
<organism evidence="1 2">
    <name type="scientific">Cordyceps javanica</name>
    <dbReference type="NCBI Taxonomy" id="43265"/>
    <lineage>
        <taxon>Eukaryota</taxon>
        <taxon>Fungi</taxon>
        <taxon>Dikarya</taxon>
        <taxon>Ascomycota</taxon>
        <taxon>Pezizomycotina</taxon>
        <taxon>Sordariomycetes</taxon>
        <taxon>Hypocreomycetidae</taxon>
        <taxon>Hypocreales</taxon>
        <taxon>Cordycipitaceae</taxon>
        <taxon>Cordyceps</taxon>
    </lineage>
</organism>
<proteinExistence type="predicted"/>
<reference evidence="1 2" key="1">
    <citation type="journal article" date="2019" name="Appl. Microbiol. Biotechnol.">
        <title>Genome sequence of Isaria javanica and comparative genome analysis insights into family S53 peptidase evolution in fungal entomopathogens.</title>
        <authorList>
            <person name="Lin R."/>
            <person name="Zhang X."/>
            <person name="Xin B."/>
            <person name="Zou M."/>
            <person name="Gao Y."/>
            <person name="Qin F."/>
            <person name="Hu Q."/>
            <person name="Xie B."/>
            <person name="Cheng X."/>
        </authorList>
    </citation>
    <scope>NUCLEOTIDE SEQUENCE [LARGE SCALE GENOMIC DNA]</scope>
    <source>
        <strain evidence="1 2">IJ1G</strain>
    </source>
</reference>
<dbReference type="EMBL" id="SPUK01000013">
    <property type="protein sequence ID" value="TQV92935.1"/>
    <property type="molecule type" value="Genomic_DNA"/>
</dbReference>
<evidence type="ECO:0000313" key="2">
    <source>
        <dbReference type="Proteomes" id="UP000315783"/>
    </source>
</evidence>
<protein>
    <submittedName>
        <fullName evidence="1">Uncharacterized protein</fullName>
    </submittedName>
</protein>
<dbReference type="AlphaFoldDB" id="A0A545UU23"/>
<gene>
    <name evidence="1" type="ORF">IF1G_08238</name>
</gene>
<keyword evidence="2" id="KW-1185">Reference proteome</keyword>
<dbReference type="Proteomes" id="UP000315783">
    <property type="component" value="Unassembled WGS sequence"/>
</dbReference>
<comment type="caution">
    <text evidence="1">The sequence shown here is derived from an EMBL/GenBank/DDBJ whole genome shotgun (WGS) entry which is preliminary data.</text>
</comment>